<dbReference type="InterPro" id="IPR036291">
    <property type="entry name" value="NAD(P)-bd_dom_sf"/>
</dbReference>
<dbReference type="Gene3D" id="3.40.50.720">
    <property type="entry name" value="NAD(P)-binding Rossmann-like Domain"/>
    <property type="match status" value="1"/>
</dbReference>
<evidence type="ECO:0000313" key="4">
    <source>
        <dbReference type="Proteomes" id="UP001317001"/>
    </source>
</evidence>
<accession>A0ABY5NT75</accession>
<dbReference type="PANTHER" id="PTHR48107:SF16">
    <property type="entry name" value="NADPH-DEPENDENT ALDEHYDE REDUCTASE 1, CHLOROPLASTIC"/>
    <property type="match status" value="1"/>
</dbReference>
<keyword evidence="4" id="KW-1185">Reference proteome</keyword>
<evidence type="ECO:0000313" key="3">
    <source>
        <dbReference type="EMBL" id="UUV21774.1"/>
    </source>
</evidence>
<keyword evidence="2" id="KW-0560">Oxidoreductase</keyword>
<evidence type="ECO:0000256" key="1">
    <source>
        <dbReference type="ARBA" id="ARBA00006484"/>
    </source>
</evidence>
<dbReference type="RefSeq" id="WP_257499694.1">
    <property type="nucleotide sequence ID" value="NZ_CP102382.1"/>
</dbReference>
<protein>
    <submittedName>
        <fullName evidence="3">SDR family oxidoreductase</fullName>
    </submittedName>
</protein>
<sequence>MKNELQNNHHSSTTSLNEMNSFMKITPKYTTESYNGTEKLLNKCAVVTASYNGVGKAVAIAFAKEGADVALIYNHQQYEKELKSVVKLIEKMGRKVWLFKAFTFDEYKCKRLFENISKKVKNIDILVNTFSISNKNDTEGGHYLLRKNDTLKIQSLFTLGKIAPDFMAKDGVIINSATLCAYAQPDQLIFYAALKAAIKTYTHEMNRMFSVAQKKLRINGITTGFIWSESLPNVLPSYNNLPSNIHSVTPMHPYEVAPLYVFVASAASHPIAGETLDAGGKMYKL</sequence>
<dbReference type="Proteomes" id="UP001317001">
    <property type="component" value="Chromosome"/>
</dbReference>
<dbReference type="EMBL" id="CP102382">
    <property type="protein sequence ID" value="UUV21774.1"/>
    <property type="molecule type" value="Genomic_DNA"/>
</dbReference>
<dbReference type="SUPFAM" id="SSF51735">
    <property type="entry name" value="NAD(P)-binding Rossmann-fold domains"/>
    <property type="match status" value="1"/>
</dbReference>
<reference evidence="3 4" key="1">
    <citation type="submission" date="2022-08" db="EMBL/GenBank/DDBJ databases">
        <title>Myroides zhujiangensis sp. nov., a novel bacterium isolated from sediment in the Pearl River Estuary.</title>
        <authorList>
            <person name="Cui L."/>
        </authorList>
    </citation>
    <scope>NUCLEOTIDE SEQUENCE [LARGE SCALE GENOMIC DNA]</scope>
    <source>
        <strain evidence="3 4">SCSIO 72103</strain>
    </source>
</reference>
<dbReference type="PRINTS" id="PR00081">
    <property type="entry name" value="GDHRDH"/>
</dbReference>
<proteinExistence type="inferred from homology"/>
<evidence type="ECO:0000256" key="2">
    <source>
        <dbReference type="ARBA" id="ARBA00023002"/>
    </source>
</evidence>
<dbReference type="InterPro" id="IPR002347">
    <property type="entry name" value="SDR_fam"/>
</dbReference>
<dbReference type="Pfam" id="PF13561">
    <property type="entry name" value="adh_short_C2"/>
    <property type="match status" value="1"/>
</dbReference>
<organism evidence="3 4">
    <name type="scientific">Paenimyroides aestuarii</name>
    <dbReference type="NCBI Taxonomy" id="2968490"/>
    <lineage>
        <taxon>Bacteria</taxon>
        <taxon>Pseudomonadati</taxon>
        <taxon>Bacteroidota</taxon>
        <taxon>Flavobacteriia</taxon>
        <taxon>Flavobacteriales</taxon>
        <taxon>Flavobacteriaceae</taxon>
        <taxon>Paenimyroides</taxon>
    </lineage>
</organism>
<gene>
    <name evidence="3" type="ORF">NPX36_01600</name>
</gene>
<comment type="similarity">
    <text evidence="1">Belongs to the short-chain dehydrogenases/reductases (SDR) family.</text>
</comment>
<dbReference type="PANTHER" id="PTHR48107">
    <property type="entry name" value="NADPH-DEPENDENT ALDEHYDE REDUCTASE-LIKE PROTEIN, CHLOROPLASTIC-RELATED"/>
    <property type="match status" value="1"/>
</dbReference>
<name>A0ABY5NT75_9FLAO</name>